<keyword evidence="1" id="KW-0472">Membrane</keyword>
<dbReference type="Proteomes" id="UP000240254">
    <property type="component" value="Unassembled WGS sequence"/>
</dbReference>
<protein>
    <submittedName>
        <fullName evidence="2">Uncharacterized protein</fullName>
    </submittedName>
</protein>
<dbReference type="AlphaFoldDB" id="A0A2T3IQU1"/>
<keyword evidence="1" id="KW-0812">Transmembrane</keyword>
<name>A0A2T3IQU1_9GAMM</name>
<sequence length="191" mass="21817">MDKTARWSIALSSAALILSICAFVAQYFWHSEGLVISVLNVDIDDKNLNTKLAFSNLGNRDEVIYDVFYAYEYEVKADRIYKDALVDTSFVVKAGESLIVNYSEIFHGIEHSKEYSVKELPINLFVRLLSKDDFAELKISSFDAETNLLHMRFPSVNVHDVTFDALGDYKKPSFTGYVSLYEVVKFIKPQQ</sequence>
<dbReference type="RefSeq" id="WP_065168338.1">
    <property type="nucleotide sequence ID" value="NZ_LZEZ01000025.1"/>
</dbReference>
<organism evidence="2 3">
    <name type="scientific">Photobacterium aquimaris</name>
    <dbReference type="NCBI Taxonomy" id="512643"/>
    <lineage>
        <taxon>Bacteria</taxon>
        <taxon>Pseudomonadati</taxon>
        <taxon>Pseudomonadota</taxon>
        <taxon>Gammaproteobacteria</taxon>
        <taxon>Vibrionales</taxon>
        <taxon>Vibrionaceae</taxon>
        <taxon>Photobacterium</taxon>
    </lineage>
</organism>
<reference evidence="2 3" key="1">
    <citation type="submission" date="2018-03" db="EMBL/GenBank/DDBJ databases">
        <title>Whole genome sequencing of Histamine producing bacteria.</title>
        <authorList>
            <person name="Butler K."/>
        </authorList>
    </citation>
    <scope>NUCLEOTIDE SEQUENCE [LARGE SCALE GENOMIC DNA]</scope>
    <source>
        <strain evidence="2 3">BS2</strain>
    </source>
</reference>
<evidence type="ECO:0000313" key="3">
    <source>
        <dbReference type="Proteomes" id="UP000240254"/>
    </source>
</evidence>
<keyword evidence="1" id="KW-1133">Transmembrane helix</keyword>
<evidence type="ECO:0000256" key="1">
    <source>
        <dbReference type="SAM" id="Phobius"/>
    </source>
</evidence>
<gene>
    <name evidence="2" type="ORF">CTM88_03705</name>
</gene>
<comment type="caution">
    <text evidence="2">The sequence shown here is derived from an EMBL/GenBank/DDBJ whole genome shotgun (WGS) entry which is preliminary data.</text>
</comment>
<accession>A0A2T3IQU1</accession>
<dbReference type="EMBL" id="PYMK01000003">
    <property type="protein sequence ID" value="PSU30721.1"/>
    <property type="molecule type" value="Genomic_DNA"/>
</dbReference>
<evidence type="ECO:0000313" key="2">
    <source>
        <dbReference type="EMBL" id="PSU30721.1"/>
    </source>
</evidence>
<dbReference type="OrthoDB" id="9914342at2"/>
<feature type="transmembrane region" description="Helical" evidence="1">
    <location>
        <begin position="7"/>
        <end position="29"/>
    </location>
</feature>
<proteinExistence type="predicted"/>